<comment type="caution">
    <text evidence="2">The sequence shown here is derived from an EMBL/GenBank/DDBJ whole genome shotgun (WGS) entry which is preliminary data.</text>
</comment>
<dbReference type="RefSeq" id="WP_186507195.1">
    <property type="nucleotide sequence ID" value="NZ_JACNEP010000009.1"/>
</dbReference>
<protein>
    <submittedName>
        <fullName evidence="2">Transglutaminase family protein</fullName>
    </submittedName>
</protein>
<dbReference type="InterPro" id="IPR038765">
    <property type="entry name" value="Papain-like_cys_pep_sf"/>
</dbReference>
<sequence length="279" mass="31545">MGNYQITHNTRYDFEQDVDGLILVACLTPYEINGQQCHYHKLICQPPSASCSTSQDRFGNHLTKISVKRKTAALQITSVSRATSISYGEYSFKSTPKQNWKSQLPAKETLLIKQLCQQFAADIMQAELPVKVKVERLCSRIHQEFKYCLHATDIHTSLTTLFEIRLGVCQDFARVMLAILRTYNVEAHYVSGYLYTGETLSDGTVTQPASHAWVSVNLNDNIWCDIDPTNNCWVDDRYISLARGFDYTDVIPIRGDAHIAVGQFLQVSVTIEHLLTKTG</sequence>
<evidence type="ECO:0000313" key="2">
    <source>
        <dbReference type="EMBL" id="MBC3766668.1"/>
    </source>
</evidence>
<organism evidence="2 3">
    <name type="scientific">Neptunicella marina</name>
    <dbReference type="NCBI Taxonomy" id="2125989"/>
    <lineage>
        <taxon>Bacteria</taxon>
        <taxon>Pseudomonadati</taxon>
        <taxon>Pseudomonadota</taxon>
        <taxon>Gammaproteobacteria</taxon>
        <taxon>Alteromonadales</taxon>
        <taxon>Alteromonadaceae</taxon>
        <taxon>Neptunicella</taxon>
    </lineage>
</organism>
<feature type="domain" description="Transglutaminase-like" evidence="1">
    <location>
        <begin position="161"/>
        <end position="230"/>
    </location>
</feature>
<dbReference type="InterPro" id="IPR002931">
    <property type="entry name" value="Transglutaminase-like"/>
</dbReference>
<reference evidence="2" key="2">
    <citation type="submission" date="2020-08" db="EMBL/GenBank/DDBJ databases">
        <authorList>
            <person name="Lai Q."/>
        </authorList>
    </citation>
    <scope>NUCLEOTIDE SEQUENCE</scope>
    <source>
        <strain evidence="2">S27-2</strain>
    </source>
</reference>
<dbReference type="EMBL" id="JACNEP010000009">
    <property type="protein sequence ID" value="MBC3766668.1"/>
    <property type="molecule type" value="Genomic_DNA"/>
</dbReference>
<dbReference type="PANTHER" id="PTHR33490:SF7">
    <property type="entry name" value="BLR2979 PROTEIN"/>
    <property type="match status" value="1"/>
</dbReference>
<dbReference type="Gene3D" id="3.10.620.30">
    <property type="match status" value="1"/>
</dbReference>
<dbReference type="Pfam" id="PF08379">
    <property type="entry name" value="Bact_transglu_N"/>
    <property type="match status" value="1"/>
</dbReference>
<dbReference type="PANTHER" id="PTHR33490">
    <property type="entry name" value="BLR5614 PROTEIN-RELATED"/>
    <property type="match status" value="1"/>
</dbReference>
<evidence type="ECO:0000259" key="1">
    <source>
        <dbReference type="SMART" id="SM00460"/>
    </source>
</evidence>
<dbReference type="SUPFAM" id="SSF54001">
    <property type="entry name" value="Cysteine proteinases"/>
    <property type="match status" value="1"/>
</dbReference>
<dbReference type="InterPro" id="IPR013589">
    <property type="entry name" value="Bac_transglu_N"/>
</dbReference>
<keyword evidence="3" id="KW-1185">Reference proteome</keyword>
<name>A0A8J6IW98_9ALTE</name>
<dbReference type="SMART" id="SM00460">
    <property type="entry name" value="TGc"/>
    <property type="match status" value="1"/>
</dbReference>
<dbReference type="Pfam" id="PF01841">
    <property type="entry name" value="Transglut_core"/>
    <property type="match status" value="1"/>
</dbReference>
<dbReference type="AlphaFoldDB" id="A0A8J6IW98"/>
<proteinExistence type="predicted"/>
<evidence type="ECO:0000313" key="3">
    <source>
        <dbReference type="Proteomes" id="UP000601768"/>
    </source>
</evidence>
<accession>A0A8J6IW98</accession>
<dbReference type="Proteomes" id="UP000601768">
    <property type="component" value="Unassembled WGS sequence"/>
</dbReference>
<gene>
    <name evidence="2" type="ORF">H8B19_12330</name>
</gene>
<reference evidence="2" key="1">
    <citation type="journal article" date="2018" name="Int. J. Syst. Evol. Microbiol.">
        <title>Neptunicella marina gen. nov., sp. nov., isolated from surface seawater.</title>
        <authorList>
            <person name="Liu X."/>
            <person name="Lai Q."/>
            <person name="Du Y."/>
            <person name="Zhang X."/>
            <person name="Liu Z."/>
            <person name="Sun F."/>
            <person name="Shao Z."/>
        </authorList>
    </citation>
    <scope>NUCLEOTIDE SEQUENCE</scope>
    <source>
        <strain evidence="2">S27-2</strain>
    </source>
</reference>